<accession>A0A0L0GA27</accession>
<dbReference type="Gene3D" id="3.40.50.300">
    <property type="entry name" value="P-loop containing nucleotide triphosphate hydrolases"/>
    <property type="match status" value="1"/>
</dbReference>
<name>A0A0L0GA27_9EUKA</name>
<proteinExistence type="predicted"/>
<evidence type="ECO:0008006" key="3">
    <source>
        <dbReference type="Google" id="ProtNLM"/>
    </source>
</evidence>
<organism evidence="1 2">
    <name type="scientific">Sphaeroforma arctica JP610</name>
    <dbReference type="NCBI Taxonomy" id="667725"/>
    <lineage>
        <taxon>Eukaryota</taxon>
        <taxon>Ichthyosporea</taxon>
        <taxon>Ichthyophonida</taxon>
        <taxon>Sphaeroforma</taxon>
    </lineage>
</organism>
<protein>
    <recommendedName>
        <fullName evidence="3">ABC transporter domain-containing protein</fullName>
    </recommendedName>
</protein>
<evidence type="ECO:0000313" key="2">
    <source>
        <dbReference type="Proteomes" id="UP000054560"/>
    </source>
</evidence>
<dbReference type="InterPro" id="IPR027417">
    <property type="entry name" value="P-loop_NTPase"/>
</dbReference>
<dbReference type="Proteomes" id="UP000054560">
    <property type="component" value="Unassembled WGS sequence"/>
</dbReference>
<evidence type="ECO:0000313" key="1">
    <source>
        <dbReference type="EMBL" id="KNC85764.1"/>
    </source>
</evidence>
<dbReference type="AlphaFoldDB" id="A0A0L0GA27"/>
<gene>
    <name evidence="1" type="ORF">SARC_02068</name>
</gene>
<dbReference type="RefSeq" id="XP_014159666.1">
    <property type="nucleotide sequence ID" value="XM_014304191.1"/>
</dbReference>
<reference evidence="1 2" key="1">
    <citation type="submission" date="2011-02" db="EMBL/GenBank/DDBJ databases">
        <title>The Genome Sequence of Sphaeroforma arctica JP610.</title>
        <authorList>
            <consortium name="The Broad Institute Genome Sequencing Platform"/>
            <person name="Russ C."/>
            <person name="Cuomo C."/>
            <person name="Young S.K."/>
            <person name="Zeng Q."/>
            <person name="Gargeya S."/>
            <person name="Alvarado L."/>
            <person name="Berlin A."/>
            <person name="Chapman S.B."/>
            <person name="Chen Z."/>
            <person name="Freedman E."/>
            <person name="Gellesch M."/>
            <person name="Goldberg J."/>
            <person name="Griggs A."/>
            <person name="Gujja S."/>
            <person name="Heilman E."/>
            <person name="Heiman D."/>
            <person name="Howarth C."/>
            <person name="Mehta T."/>
            <person name="Neiman D."/>
            <person name="Pearson M."/>
            <person name="Roberts A."/>
            <person name="Saif S."/>
            <person name="Shea T."/>
            <person name="Shenoy N."/>
            <person name="Sisk P."/>
            <person name="Stolte C."/>
            <person name="Sykes S."/>
            <person name="White J."/>
            <person name="Yandava C."/>
            <person name="Burger G."/>
            <person name="Gray M.W."/>
            <person name="Holland P.W.H."/>
            <person name="King N."/>
            <person name="Lang F.B.F."/>
            <person name="Roger A.J."/>
            <person name="Ruiz-Trillo I."/>
            <person name="Haas B."/>
            <person name="Nusbaum C."/>
            <person name="Birren B."/>
        </authorList>
    </citation>
    <scope>NUCLEOTIDE SEQUENCE [LARGE SCALE GENOMIC DNA]</scope>
    <source>
        <strain evidence="1 2">JP610</strain>
    </source>
</reference>
<dbReference type="GeneID" id="25902572"/>
<sequence>MLHNREQDYKYENDKEASDVIPFIEEIIDIKGNVNEDITNVIDDLGVFPAMELKFKELSFKVKTHDAAGNKYEQTILHSISGSFVPGSLVAIMGPSGS</sequence>
<dbReference type="EMBL" id="KQ241685">
    <property type="protein sequence ID" value="KNC85764.1"/>
    <property type="molecule type" value="Genomic_DNA"/>
</dbReference>
<keyword evidence="2" id="KW-1185">Reference proteome</keyword>